<reference evidence="2" key="2">
    <citation type="submission" date="2016-06" db="EMBL/GenBank/DDBJ databases">
        <authorList>
            <person name="Nicholson A.C."/>
        </authorList>
    </citation>
    <scope>NUCLEOTIDE SEQUENCE [LARGE SCALE GENOMIC DNA]</scope>
    <source>
        <strain evidence="2">E6809</strain>
    </source>
</reference>
<proteinExistence type="predicted"/>
<reference evidence="1 3" key="1">
    <citation type="submission" date="2016-02" db="EMBL/GenBank/DDBJ databases">
        <authorList>
            <person name="Nicholson A.C."/>
            <person name="Humrighouse B.W."/>
            <person name="Loparev V."/>
            <person name="Emery B."/>
            <person name="Graziano J."/>
            <person name="McQuiston J.R."/>
        </authorList>
    </citation>
    <scope>NUCLEOTIDE SEQUENCE [LARGE SCALE GENOMIC DNA]</scope>
    <source>
        <strain evidence="1 3">E6809</strain>
    </source>
</reference>
<dbReference type="InterPro" id="IPR024363">
    <property type="entry name" value="DUF3853"/>
</dbReference>
<evidence type="ECO:0000313" key="1">
    <source>
        <dbReference type="EMBL" id="AQX52558.1"/>
    </source>
</evidence>
<dbReference type="EMBL" id="MAHS01000013">
    <property type="protein sequence ID" value="OPB47428.1"/>
    <property type="molecule type" value="Genomic_DNA"/>
</dbReference>
<dbReference type="EMBL" id="CP014339">
    <property type="protein sequence ID" value="AQX52558.1"/>
    <property type="molecule type" value="Genomic_DNA"/>
</dbReference>
<evidence type="ECO:0000313" key="3">
    <source>
        <dbReference type="Proteomes" id="UP000189738"/>
    </source>
</evidence>
<dbReference type="RefSeq" id="WP_078691300.1">
    <property type="nucleotide sequence ID" value="NZ_CP014339.1"/>
</dbReference>
<protein>
    <recommendedName>
        <fullName evidence="4">DUF3853 family protein</fullName>
    </recommendedName>
</protein>
<dbReference type="Pfam" id="PF12964">
    <property type="entry name" value="DUF3853"/>
    <property type="match status" value="1"/>
</dbReference>
<accession>A0A494J4E2</accession>
<dbReference type="AlphaFoldDB" id="A0A494J4E2"/>
<dbReference type="Proteomes" id="UP000189738">
    <property type="component" value="Chromosome"/>
</dbReference>
<organism evidence="2">
    <name type="scientific">Elizabethkingia anophelis</name>
    <dbReference type="NCBI Taxonomy" id="1117645"/>
    <lineage>
        <taxon>Bacteria</taxon>
        <taxon>Pseudomonadati</taxon>
        <taxon>Bacteroidota</taxon>
        <taxon>Flavobacteriia</taxon>
        <taxon>Flavobacteriales</taxon>
        <taxon>Weeksellaceae</taxon>
        <taxon>Elizabethkingia</taxon>
    </lineage>
</organism>
<gene>
    <name evidence="1" type="ORF">AYC66_18550</name>
    <name evidence="2" type="ORF">BAY09_07180</name>
</gene>
<name>A0A494J4E2_9FLAO</name>
<evidence type="ECO:0000313" key="2">
    <source>
        <dbReference type="EMBL" id="OPB47428.1"/>
    </source>
</evidence>
<sequence length="107" mass="12285">MYADILEKPLGEVTVNDFFSLFFSSKNIIGQREQEIQKEEEPEEPSWDKFDYGIDGLARILGCGKTKAQEIKNTGLLDKAITKAGKRLMIHKEKALKLYQDNIHKLQ</sequence>
<evidence type="ECO:0008006" key="4">
    <source>
        <dbReference type="Google" id="ProtNLM"/>
    </source>
</evidence>